<evidence type="ECO:0000313" key="2">
    <source>
        <dbReference type="EMBL" id="MBK1832722.1"/>
    </source>
</evidence>
<accession>A0A934RN51</accession>
<sequence length="233" mass="23408">MKTDFFSILLAGSLFTGAASGASIFSSSFDAHGSADGATSFSGLTWVTNGVTIASDTLALSAGEVQTSGAPENADRLAVARNIDTAGPWSIEIAFSTVTSTVVADFTFDYQFISGGGANQGAPHPGSGVVNVALLDGAGAVTLSEVTLPALGDETAASNSGTGIVADLPDFALVAGTDYVLRFTVSSEATSGNNFALDTVSLNSLVIPEPSTAALALVAGLGLLRRRRLLVAQ</sequence>
<dbReference type="AlphaFoldDB" id="A0A934RN51"/>
<dbReference type="EMBL" id="JAENIO010000002">
    <property type="protein sequence ID" value="MBK1832722.1"/>
    <property type="molecule type" value="Genomic_DNA"/>
</dbReference>
<comment type="caution">
    <text evidence="2">The sequence shown here is derived from an EMBL/GenBank/DDBJ whole genome shotgun (WGS) entry which is preliminary data.</text>
</comment>
<keyword evidence="1" id="KW-0732">Signal</keyword>
<feature type="chain" id="PRO_5037828488" description="PEP-CTERM protein-sorting domain-containing protein" evidence="1">
    <location>
        <begin position="22"/>
        <end position="233"/>
    </location>
</feature>
<name>A0A934RN51_9BACT</name>
<feature type="signal peptide" evidence="1">
    <location>
        <begin position="1"/>
        <end position="21"/>
    </location>
</feature>
<protein>
    <recommendedName>
        <fullName evidence="4">PEP-CTERM protein-sorting domain-containing protein</fullName>
    </recommendedName>
</protein>
<dbReference type="Proteomes" id="UP000604083">
    <property type="component" value="Unassembled WGS sequence"/>
</dbReference>
<keyword evidence="3" id="KW-1185">Reference proteome</keyword>
<evidence type="ECO:0008006" key="4">
    <source>
        <dbReference type="Google" id="ProtNLM"/>
    </source>
</evidence>
<evidence type="ECO:0000256" key="1">
    <source>
        <dbReference type="SAM" id="SignalP"/>
    </source>
</evidence>
<proteinExistence type="predicted"/>
<gene>
    <name evidence="2" type="ORF">JIN78_01500</name>
</gene>
<evidence type="ECO:0000313" key="3">
    <source>
        <dbReference type="Proteomes" id="UP000604083"/>
    </source>
</evidence>
<organism evidence="2 3">
    <name type="scientific">Roseibacillus ishigakijimensis</name>
    <dbReference type="NCBI Taxonomy" id="454146"/>
    <lineage>
        <taxon>Bacteria</taxon>
        <taxon>Pseudomonadati</taxon>
        <taxon>Verrucomicrobiota</taxon>
        <taxon>Verrucomicrobiia</taxon>
        <taxon>Verrucomicrobiales</taxon>
        <taxon>Verrucomicrobiaceae</taxon>
        <taxon>Roseibacillus</taxon>
    </lineage>
</organism>
<dbReference type="RefSeq" id="WP_200390153.1">
    <property type="nucleotide sequence ID" value="NZ_JAENIO010000002.1"/>
</dbReference>
<reference evidence="2" key="1">
    <citation type="submission" date="2021-01" db="EMBL/GenBank/DDBJ databases">
        <title>Modified the classification status of verrucomicrobia.</title>
        <authorList>
            <person name="Feng X."/>
        </authorList>
    </citation>
    <scope>NUCLEOTIDE SEQUENCE</scope>
    <source>
        <strain evidence="2">KCTC 12986</strain>
    </source>
</reference>